<dbReference type="Gene3D" id="2.60.120.380">
    <property type="match status" value="2"/>
</dbReference>
<keyword evidence="5" id="KW-1185">Reference proteome</keyword>
<dbReference type="RefSeq" id="WP_115981829.1">
    <property type="nucleotide sequence ID" value="NZ_JAVDQS010000001.1"/>
</dbReference>
<accession>A0ABU1L9W1</accession>
<evidence type="ECO:0000313" key="5">
    <source>
        <dbReference type="Proteomes" id="UP001184853"/>
    </source>
</evidence>
<sequence>MTRFLLSCLLFLSMTLSAQIELGTGSTEVGEAPISTYYGYSYVQQIFTKQEVNANAAGNITGLKFYLDPTLSIANSSEWVVYLGHTTKTSFTSDTDWIPLSELTQVFSGTVTNANGVVEITFATPFAYNNTSNLVIAAEENSAGYDDNLYDEAMYVYPGAQNSTLYYKNDYTNPDPASPPSSDGNLVNFKSVVSILGLAPNPIPACPLITYPANNATFVPLSPTITWNNSSGATSYKVSIGTTPGGTDVANQVSVATNSYTPTTPFTPNTLLYLKITAVGTGGESSGCTELMFTSAPPPPANDECATATTLTVNPDLNCTTVTSGYTIGATDSGTVPDPCYGTPDDDVWYKFVATATTHKISLLNIQSVGTNPDDTDTYFQVFSGGCGALSSIFCSDPPSGLVTGLTVGETYWVRVYSYSDTGSNQSFDICIGTLPAPPANDECFGALAATTFPYTYAQNDGGGATNNAGMITACSNEMNDGTWFTFVGDGDTFNITVTTPAGSDFDSQIGVYSGSCNGLSCEDTVDDTGQGQAETVSIPTLSGNTYYVNVGHYSGWSDELEGTFSINITKGVLATSDVQATKNTIKLYPNPFTDVLNISDAANVKSVAISDISGRLMKVIDNPGSELRLGELKQGMYLVTLMMKDGSKQTIKTIKK</sequence>
<gene>
    <name evidence="4" type="ORF">J2781_000415</name>
</gene>
<name>A0ABU1L9W1_9FLAO</name>
<evidence type="ECO:0000256" key="2">
    <source>
        <dbReference type="SAM" id="SignalP"/>
    </source>
</evidence>
<keyword evidence="1 2" id="KW-0732">Signal</keyword>
<proteinExistence type="predicted"/>
<dbReference type="InterPro" id="IPR026444">
    <property type="entry name" value="Secre_tail"/>
</dbReference>
<evidence type="ECO:0000313" key="4">
    <source>
        <dbReference type="EMBL" id="MDR6403511.1"/>
    </source>
</evidence>
<organism evidence="4 5">
    <name type="scientific">Chryseobacterium geocarposphaerae</name>
    <dbReference type="NCBI Taxonomy" id="1416776"/>
    <lineage>
        <taxon>Bacteria</taxon>
        <taxon>Pseudomonadati</taxon>
        <taxon>Bacteroidota</taxon>
        <taxon>Flavobacteriia</taxon>
        <taxon>Flavobacteriales</taxon>
        <taxon>Weeksellaceae</taxon>
        <taxon>Chryseobacterium group</taxon>
        <taxon>Chryseobacterium</taxon>
    </lineage>
</organism>
<dbReference type="NCBIfam" id="TIGR04183">
    <property type="entry name" value="Por_Secre_tail"/>
    <property type="match status" value="1"/>
</dbReference>
<comment type="caution">
    <text evidence="4">The sequence shown here is derived from an EMBL/GenBank/DDBJ whole genome shotgun (WGS) entry which is preliminary data.</text>
</comment>
<feature type="signal peptide" evidence="2">
    <location>
        <begin position="1"/>
        <end position="18"/>
    </location>
</feature>
<evidence type="ECO:0000256" key="1">
    <source>
        <dbReference type="ARBA" id="ARBA00022729"/>
    </source>
</evidence>
<protein>
    <recommendedName>
        <fullName evidence="3">Fibronectin type-III domain-containing protein</fullName>
    </recommendedName>
</protein>
<feature type="domain" description="Fibronectin type-III" evidence="3">
    <location>
        <begin position="199"/>
        <end position="298"/>
    </location>
</feature>
<dbReference type="InterPro" id="IPR003961">
    <property type="entry name" value="FN3_dom"/>
</dbReference>
<dbReference type="Proteomes" id="UP001184853">
    <property type="component" value="Unassembled WGS sequence"/>
</dbReference>
<feature type="chain" id="PRO_5046314325" description="Fibronectin type-III domain-containing protein" evidence="2">
    <location>
        <begin position="19"/>
        <end position="657"/>
    </location>
</feature>
<dbReference type="Pfam" id="PF18962">
    <property type="entry name" value="Por_Secre_tail"/>
    <property type="match status" value="1"/>
</dbReference>
<dbReference type="Gene3D" id="2.60.40.10">
    <property type="entry name" value="Immunoglobulins"/>
    <property type="match status" value="1"/>
</dbReference>
<dbReference type="InterPro" id="IPR013783">
    <property type="entry name" value="Ig-like_fold"/>
</dbReference>
<dbReference type="EMBL" id="JAVDQS010000001">
    <property type="protein sequence ID" value="MDR6403511.1"/>
    <property type="molecule type" value="Genomic_DNA"/>
</dbReference>
<dbReference type="InterPro" id="IPR056600">
    <property type="entry name" value="GBD_T9SS_assoc"/>
</dbReference>
<dbReference type="Pfam" id="PF23759">
    <property type="entry name" value="GBD_T9SS_assoc"/>
    <property type="match status" value="1"/>
</dbReference>
<evidence type="ECO:0000259" key="3">
    <source>
        <dbReference type="PROSITE" id="PS50853"/>
    </source>
</evidence>
<dbReference type="PROSITE" id="PS50853">
    <property type="entry name" value="FN3"/>
    <property type="match status" value="1"/>
</dbReference>
<reference evidence="4 5" key="1">
    <citation type="submission" date="2023-07" db="EMBL/GenBank/DDBJ databases">
        <title>Sorghum-associated microbial communities from plants grown in Nebraska, USA.</title>
        <authorList>
            <person name="Schachtman D."/>
        </authorList>
    </citation>
    <scope>NUCLEOTIDE SEQUENCE [LARGE SCALE GENOMIC DNA]</scope>
    <source>
        <strain evidence="4 5">DS1709</strain>
    </source>
</reference>